<organism evidence="2 3">
    <name type="scientific">Streptomyces niveus</name>
    <name type="common">Streptomyces spheroides</name>
    <dbReference type="NCBI Taxonomy" id="193462"/>
    <lineage>
        <taxon>Bacteria</taxon>
        <taxon>Bacillati</taxon>
        <taxon>Actinomycetota</taxon>
        <taxon>Actinomycetes</taxon>
        <taxon>Kitasatosporales</taxon>
        <taxon>Streptomycetaceae</taxon>
        <taxon>Streptomyces</taxon>
    </lineage>
</organism>
<proteinExistence type="predicted"/>
<dbReference type="AlphaFoldDB" id="A0A1U9R2F1"/>
<keyword evidence="3" id="KW-1185">Reference proteome</keyword>
<dbReference type="EMBL" id="CP018047">
    <property type="protein sequence ID" value="AQU70519.1"/>
    <property type="molecule type" value="Genomic_DNA"/>
</dbReference>
<dbReference type="Proteomes" id="UP000189677">
    <property type="component" value="Chromosome"/>
</dbReference>
<evidence type="ECO:0000313" key="3">
    <source>
        <dbReference type="Proteomes" id="UP000189677"/>
    </source>
</evidence>
<evidence type="ECO:0000256" key="1">
    <source>
        <dbReference type="SAM" id="MobiDB-lite"/>
    </source>
</evidence>
<evidence type="ECO:0000313" key="2">
    <source>
        <dbReference type="EMBL" id="AQU70519.1"/>
    </source>
</evidence>
<reference evidence="2 3" key="1">
    <citation type="submission" date="2016-11" db="EMBL/GenBank/DDBJ databases">
        <title>Complete genome sequence of Streptomyces niveus SCSIO 3406.</title>
        <authorList>
            <person name="Zhu Q."/>
            <person name="Cheng W."/>
            <person name="Song Y."/>
            <person name="Li Q."/>
            <person name="Ju J."/>
        </authorList>
    </citation>
    <scope>NUCLEOTIDE SEQUENCE [LARGE SCALE GENOMIC DNA]</scope>
    <source>
        <strain evidence="2 3">SCSIO 3406</strain>
    </source>
</reference>
<accession>A0A1U9R2F1</accession>
<dbReference type="KEGG" id="snw:BBN63_34505"/>
<gene>
    <name evidence="2" type="ORF">BBN63_34505</name>
</gene>
<feature type="region of interest" description="Disordered" evidence="1">
    <location>
        <begin position="1"/>
        <end position="65"/>
    </location>
</feature>
<protein>
    <submittedName>
        <fullName evidence="2">Uncharacterized protein</fullName>
    </submittedName>
</protein>
<sequence length="65" mass="6464">MATVCAVSAGRGTRVTRPRTTRISAVPATPLHQGRPASSVATTTSDPPAIAGQATPGRPDAAAAR</sequence>
<name>A0A1U9R2F1_STRNV</name>